<name>A0A0Q3TIJ4_9BACI</name>
<evidence type="ECO:0000313" key="12">
    <source>
        <dbReference type="Proteomes" id="UP000051888"/>
    </source>
</evidence>
<protein>
    <recommendedName>
        <fullName evidence="3 8">Dihydrofolate reductase</fullName>
        <ecNumber evidence="3 8">1.5.1.3</ecNumber>
    </recommendedName>
</protein>
<dbReference type="GO" id="GO:0005829">
    <property type="term" value="C:cytosol"/>
    <property type="evidence" value="ECO:0007669"/>
    <property type="project" value="TreeGrafter"/>
</dbReference>
<evidence type="ECO:0000259" key="10">
    <source>
        <dbReference type="PROSITE" id="PS51330"/>
    </source>
</evidence>
<dbReference type="PRINTS" id="PR00070">
    <property type="entry name" value="DHFR"/>
</dbReference>
<proteinExistence type="inferred from homology"/>
<dbReference type="EC" id="1.5.1.3" evidence="3 8"/>
<evidence type="ECO:0000256" key="6">
    <source>
        <dbReference type="ARBA" id="ARBA00023002"/>
    </source>
</evidence>
<dbReference type="EMBL" id="LJJC01000004">
    <property type="protein sequence ID" value="KQL53768.1"/>
    <property type="molecule type" value="Genomic_DNA"/>
</dbReference>
<keyword evidence="6 8" id="KW-0560">Oxidoreductase</keyword>
<gene>
    <name evidence="11" type="ORF">AN964_09825</name>
</gene>
<dbReference type="STRING" id="157838.AN964_09825"/>
<dbReference type="GO" id="GO:0070401">
    <property type="term" value="F:NADP+ binding"/>
    <property type="evidence" value="ECO:0007669"/>
    <property type="project" value="UniProtKB-ARBA"/>
</dbReference>
<keyword evidence="4 8" id="KW-0554">One-carbon metabolism</keyword>
<evidence type="ECO:0000256" key="3">
    <source>
        <dbReference type="ARBA" id="ARBA00012856"/>
    </source>
</evidence>
<comment type="catalytic activity">
    <reaction evidence="8">
        <text>(6S)-5,6,7,8-tetrahydrofolate + NADP(+) = 7,8-dihydrofolate + NADPH + H(+)</text>
        <dbReference type="Rhea" id="RHEA:15009"/>
        <dbReference type="ChEBI" id="CHEBI:15378"/>
        <dbReference type="ChEBI" id="CHEBI:57451"/>
        <dbReference type="ChEBI" id="CHEBI:57453"/>
        <dbReference type="ChEBI" id="CHEBI:57783"/>
        <dbReference type="ChEBI" id="CHEBI:58349"/>
        <dbReference type="EC" id="1.5.1.3"/>
    </reaction>
</comment>
<evidence type="ECO:0000256" key="5">
    <source>
        <dbReference type="ARBA" id="ARBA00022857"/>
    </source>
</evidence>
<dbReference type="GO" id="GO:0046452">
    <property type="term" value="P:dihydrofolate metabolic process"/>
    <property type="evidence" value="ECO:0007669"/>
    <property type="project" value="TreeGrafter"/>
</dbReference>
<keyword evidence="12" id="KW-1185">Reference proteome</keyword>
<dbReference type="PROSITE" id="PS51330">
    <property type="entry name" value="DHFR_2"/>
    <property type="match status" value="1"/>
</dbReference>
<dbReference type="InterPro" id="IPR001796">
    <property type="entry name" value="DHFR_dom"/>
</dbReference>
<dbReference type="InterPro" id="IPR012259">
    <property type="entry name" value="DHFR"/>
</dbReference>
<evidence type="ECO:0000256" key="2">
    <source>
        <dbReference type="ARBA" id="ARBA00009539"/>
    </source>
</evidence>
<dbReference type="Proteomes" id="UP000051888">
    <property type="component" value="Unassembled WGS sequence"/>
</dbReference>
<dbReference type="SUPFAM" id="SSF53597">
    <property type="entry name" value="Dihydrofolate reductase-like"/>
    <property type="match status" value="1"/>
</dbReference>
<reference evidence="11 12" key="1">
    <citation type="submission" date="2015-09" db="EMBL/GenBank/DDBJ databases">
        <title>Genome sequencing project for genomic taxonomy and phylogenomics of Bacillus-like bacteria.</title>
        <authorList>
            <person name="Liu B."/>
            <person name="Wang J."/>
            <person name="Zhu Y."/>
            <person name="Liu G."/>
            <person name="Chen Q."/>
            <person name="Chen Z."/>
            <person name="Lan J."/>
            <person name="Che J."/>
            <person name="Ge C."/>
            <person name="Shi H."/>
            <person name="Pan Z."/>
            <person name="Liu X."/>
        </authorList>
    </citation>
    <scope>NUCLEOTIDE SEQUENCE [LARGE SCALE GENOMIC DNA]</scope>
    <source>
        <strain evidence="11 12">LMG 18435</strain>
    </source>
</reference>
<keyword evidence="5 8" id="KW-0521">NADP</keyword>
<dbReference type="FunFam" id="3.40.430.10:FF:000001">
    <property type="entry name" value="Dihydrofolate reductase"/>
    <property type="match status" value="1"/>
</dbReference>
<dbReference type="GO" id="GO:0004146">
    <property type="term" value="F:dihydrofolate reductase activity"/>
    <property type="evidence" value="ECO:0007669"/>
    <property type="project" value="UniProtKB-EC"/>
</dbReference>
<evidence type="ECO:0000256" key="7">
    <source>
        <dbReference type="ARBA" id="ARBA00025067"/>
    </source>
</evidence>
<comment type="pathway">
    <text evidence="1 8">Cofactor biosynthesis; tetrahydrofolate biosynthesis; 5,6,7,8-tetrahydrofolate from 7,8-dihydrofolate: step 1/1.</text>
</comment>
<dbReference type="PANTHER" id="PTHR48069">
    <property type="entry name" value="DIHYDROFOLATE REDUCTASE"/>
    <property type="match status" value="1"/>
</dbReference>
<dbReference type="UniPathway" id="UPA00077">
    <property type="reaction ID" value="UER00158"/>
</dbReference>
<feature type="domain" description="DHFR" evidence="10">
    <location>
        <begin position="1"/>
        <end position="160"/>
    </location>
</feature>
<dbReference type="PIRSF" id="PIRSF000194">
    <property type="entry name" value="DHFR"/>
    <property type="match status" value="1"/>
</dbReference>
<dbReference type="RefSeq" id="WP_055739504.1">
    <property type="nucleotide sequence ID" value="NZ_JAAIWL010000013.1"/>
</dbReference>
<comment type="similarity">
    <text evidence="2 8 9">Belongs to the dihydrofolate reductase family.</text>
</comment>
<comment type="caution">
    <text evidence="11">The sequence shown here is derived from an EMBL/GenBank/DDBJ whole genome shotgun (WGS) entry which is preliminary data.</text>
</comment>
<dbReference type="Gene3D" id="3.40.430.10">
    <property type="entry name" value="Dihydrofolate Reductase, subunit A"/>
    <property type="match status" value="1"/>
</dbReference>
<dbReference type="InterPro" id="IPR017925">
    <property type="entry name" value="DHFR_CS"/>
</dbReference>
<dbReference type="InterPro" id="IPR024072">
    <property type="entry name" value="DHFR-like_dom_sf"/>
</dbReference>
<comment type="function">
    <text evidence="7 8">Key enzyme in folate metabolism. Catalyzes an essential reaction for de novo glycine and purine synthesis, and for DNA precursor synthesis.</text>
</comment>
<dbReference type="GO" id="GO:0046654">
    <property type="term" value="P:tetrahydrofolate biosynthetic process"/>
    <property type="evidence" value="ECO:0007669"/>
    <property type="project" value="UniProtKB-UniPathway"/>
</dbReference>
<evidence type="ECO:0000256" key="1">
    <source>
        <dbReference type="ARBA" id="ARBA00004903"/>
    </source>
</evidence>
<dbReference type="PANTHER" id="PTHR48069:SF3">
    <property type="entry name" value="DIHYDROFOLATE REDUCTASE"/>
    <property type="match status" value="1"/>
</dbReference>
<dbReference type="PROSITE" id="PS00075">
    <property type="entry name" value="DHFR_1"/>
    <property type="match status" value="1"/>
</dbReference>
<dbReference type="Pfam" id="PF00186">
    <property type="entry name" value="DHFR_1"/>
    <property type="match status" value="1"/>
</dbReference>
<dbReference type="GO" id="GO:0006730">
    <property type="term" value="P:one-carbon metabolic process"/>
    <property type="evidence" value="ECO:0007669"/>
    <property type="project" value="UniProtKB-KW"/>
</dbReference>
<dbReference type="AlphaFoldDB" id="A0A0Q3TIJ4"/>
<evidence type="ECO:0000256" key="4">
    <source>
        <dbReference type="ARBA" id="ARBA00022563"/>
    </source>
</evidence>
<evidence type="ECO:0000313" key="11">
    <source>
        <dbReference type="EMBL" id="KQL53768.1"/>
    </source>
</evidence>
<evidence type="ECO:0000256" key="9">
    <source>
        <dbReference type="RuleBase" id="RU004474"/>
    </source>
</evidence>
<dbReference type="GO" id="GO:0046655">
    <property type="term" value="P:folic acid metabolic process"/>
    <property type="evidence" value="ECO:0007669"/>
    <property type="project" value="TreeGrafter"/>
</dbReference>
<accession>A0A0Q3TIJ4</accession>
<organism evidence="11 12">
    <name type="scientific">Heyndrickxia shackletonii</name>
    <dbReference type="NCBI Taxonomy" id="157838"/>
    <lineage>
        <taxon>Bacteria</taxon>
        <taxon>Bacillati</taxon>
        <taxon>Bacillota</taxon>
        <taxon>Bacilli</taxon>
        <taxon>Bacillales</taxon>
        <taxon>Bacillaceae</taxon>
        <taxon>Heyndrickxia</taxon>
    </lineage>
</organism>
<dbReference type="PATRIC" id="fig|157838.3.peg.2156"/>
<dbReference type="CDD" id="cd00209">
    <property type="entry name" value="DHFR"/>
    <property type="match status" value="1"/>
</dbReference>
<sequence length="161" mass="19065">MISFLWAEDKKGVIGKNNQLPWRLPEDLKYFKRTTMGHPIVMGRKTYESIGKPLPGRTNIVLTRDERFQAEGCLIFKTKTELLKWIRENNDEVFITGGAAIFGLFMEEADRLYVTKIHEEFDGDTYFPLIDWSEWKLISNEKGIKNKENPYDYEFQIYERI</sequence>
<evidence type="ECO:0000256" key="8">
    <source>
        <dbReference type="PIRNR" id="PIRNR000194"/>
    </source>
</evidence>
<dbReference type="OrthoDB" id="9804315at2"/>